<accession>A0A843VGZ9</accession>
<evidence type="ECO:0000313" key="2">
    <source>
        <dbReference type="Proteomes" id="UP000652761"/>
    </source>
</evidence>
<dbReference type="EMBL" id="NMUH01001862">
    <property type="protein sequence ID" value="MQL95981.1"/>
    <property type="molecule type" value="Genomic_DNA"/>
</dbReference>
<name>A0A843VGZ9_COLES</name>
<protein>
    <submittedName>
        <fullName evidence="1">Uncharacterized protein</fullName>
    </submittedName>
</protein>
<reference evidence="1" key="1">
    <citation type="submission" date="2017-07" db="EMBL/GenBank/DDBJ databases">
        <title>Taro Niue Genome Assembly and Annotation.</title>
        <authorList>
            <person name="Atibalentja N."/>
            <person name="Keating K."/>
            <person name="Fields C.J."/>
        </authorList>
    </citation>
    <scope>NUCLEOTIDE SEQUENCE</scope>
    <source>
        <strain evidence="1">Niue_2</strain>
        <tissue evidence="1">Leaf</tissue>
    </source>
</reference>
<dbReference type="PANTHER" id="PTHR21581:SF6">
    <property type="entry name" value="TRAFFICKING PROTEIN PARTICLE COMPLEX SUBUNIT 12"/>
    <property type="match status" value="1"/>
</dbReference>
<dbReference type="FunFam" id="1.25.40.10:FF:000702">
    <property type="entry name" value="Trafficking protein particle complex subunit 12"/>
    <property type="match status" value="1"/>
</dbReference>
<organism evidence="1 2">
    <name type="scientific">Colocasia esculenta</name>
    <name type="common">Wild taro</name>
    <name type="synonym">Arum esculentum</name>
    <dbReference type="NCBI Taxonomy" id="4460"/>
    <lineage>
        <taxon>Eukaryota</taxon>
        <taxon>Viridiplantae</taxon>
        <taxon>Streptophyta</taxon>
        <taxon>Embryophyta</taxon>
        <taxon>Tracheophyta</taxon>
        <taxon>Spermatophyta</taxon>
        <taxon>Magnoliopsida</taxon>
        <taxon>Liliopsida</taxon>
        <taxon>Araceae</taxon>
        <taxon>Aroideae</taxon>
        <taxon>Colocasieae</taxon>
        <taxon>Colocasia</taxon>
    </lineage>
</organism>
<dbReference type="Proteomes" id="UP000652761">
    <property type="component" value="Unassembled WGS sequence"/>
</dbReference>
<dbReference type="InterPro" id="IPR011990">
    <property type="entry name" value="TPR-like_helical_dom_sf"/>
</dbReference>
<evidence type="ECO:0000313" key="1">
    <source>
        <dbReference type="EMBL" id="MQL95981.1"/>
    </source>
</evidence>
<dbReference type="OrthoDB" id="428342at2759"/>
<sequence length="591" mass="66193">MNKEGMKRISEASSDSLRIKAKSVLHRMMGTELGGSINNEVGREGQARMFASPSDLCFELDSLHDLAARGQWRAVLDKVARARSLPLLSARPPHHDLVYLAFSVLALFKLRRFRDAEHELQAALDGDLDAPSLRYESHLAAYPGRSGSMLPFAIRYLQAELPLRLAGDRAATLDRLYTLLDLVRSRARGKEDNGNGALSDQWRRREAFLVASICRHHFAHREFDVCLLLIRELLAKEPSDPALLSRLAYVQMQIGDLDGCKATFARVEELCAQRSGAEWENLVGRNRALAFVVAKDYGAAVREYETCIERDPADVVAINNKALCLMYSRDLSDSIKVLEGALERVPTAAVNETVVVNLCSMYELAYVNHGDIKRSLSNWIAREVASPRLKKHLAGGRLVGYHDMQGCKILSVEVKWLMVKHLKGVWAEIAKKAAREMQKRIIFGMQGDDDDTKPFQEANFDVQEILIYQVGWTGGQKHKAKLKHGKLTKGQLRESVLIDQSMRLAIAQGKGRGSVSSIFQCGGLLHSTPCNTAARKTKKEIHRVVDGDRKPTIGLVYAKLEIAKKIYEVSLQYAQLVLDVVKERWDRGIDK</sequence>
<dbReference type="PANTHER" id="PTHR21581">
    <property type="entry name" value="D-ALANYL-D-ALANINE CARBOXYPEPTIDASE"/>
    <property type="match status" value="1"/>
</dbReference>
<dbReference type="SUPFAM" id="SSF48452">
    <property type="entry name" value="TPR-like"/>
    <property type="match status" value="1"/>
</dbReference>
<comment type="caution">
    <text evidence="1">The sequence shown here is derived from an EMBL/GenBank/DDBJ whole genome shotgun (WGS) entry which is preliminary data.</text>
</comment>
<gene>
    <name evidence="1" type="ORF">Taro_028651</name>
</gene>
<dbReference type="AlphaFoldDB" id="A0A843VGZ9"/>
<proteinExistence type="predicted"/>
<dbReference type="Gene3D" id="1.25.40.10">
    <property type="entry name" value="Tetratricopeptide repeat domain"/>
    <property type="match status" value="1"/>
</dbReference>
<keyword evidence="2" id="KW-1185">Reference proteome</keyword>